<reference evidence="1" key="1">
    <citation type="submission" date="2015-09" db="EMBL/GenBank/DDBJ databases">
        <title>Draft Genome Sequences of Two Novel Amoeba-resistant Intranuclear Bacteria, Candidatus Berkiella cookevillensis and Candidatus Berkiella aquae.</title>
        <authorList>
            <person name="Mehari Y.T."/>
            <person name="Arivett B.A."/>
            <person name="Farone A.L."/>
            <person name="Gunderson J.H."/>
            <person name="Farone M.B."/>
        </authorList>
    </citation>
    <scope>NUCLEOTIDE SEQUENCE [LARGE SCALE GENOMIC DNA]</scope>
    <source>
        <strain evidence="1">HT99</strain>
    </source>
</reference>
<dbReference type="EMBL" id="LKAJ02000001">
    <property type="protein sequence ID" value="MCS5711703.1"/>
    <property type="molecule type" value="Genomic_DNA"/>
</dbReference>
<dbReference type="STRING" id="295108.HT99x_02491"/>
<dbReference type="RefSeq" id="WP_075067105.1">
    <property type="nucleotide sequence ID" value="NZ_LKAJ02000001.1"/>
</dbReference>
<accession>A0A0Q9YI80</accession>
<dbReference type="AlphaFoldDB" id="A0A0Q9YI80"/>
<reference evidence="2" key="3">
    <citation type="submission" date="2021-06" db="EMBL/GenBank/DDBJ databases">
        <title>Genomic Description and Analysis of Intracellular Bacteria, Candidatus Berkiella cookevillensis and Candidatus Berkiella aquae.</title>
        <authorList>
            <person name="Kidane D.T."/>
            <person name="Mehari Y.T."/>
            <person name="Rice F.C."/>
            <person name="Arivett B.A."/>
            <person name="Farone A.L."/>
            <person name="Berk S.G."/>
            <person name="Farone M.B."/>
        </authorList>
    </citation>
    <scope>NUCLEOTIDE SEQUENCE</scope>
    <source>
        <strain evidence="2">HT99</strain>
    </source>
</reference>
<dbReference type="EMBL" id="LKAJ01000012">
    <property type="protein sequence ID" value="KRG20395.1"/>
    <property type="molecule type" value="Genomic_DNA"/>
</dbReference>
<evidence type="ECO:0000313" key="1">
    <source>
        <dbReference type="EMBL" id="KRG20395.1"/>
    </source>
</evidence>
<evidence type="ECO:0000313" key="2">
    <source>
        <dbReference type="EMBL" id="MCS5711703.1"/>
    </source>
</evidence>
<evidence type="ECO:0000313" key="3">
    <source>
        <dbReference type="Proteomes" id="UP000051497"/>
    </source>
</evidence>
<proteinExistence type="predicted"/>
<name>A0A0Q9YI80_9GAMM</name>
<gene>
    <name evidence="2" type="ORF">HT99x_009670</name>
    <name evidence="1" type="ORF">HT99x_02491</name>
</gene>
<organism evidence="1">
    <name type="scientific">Candidatus Berkiella aquae</name>
    <dbReference type="NCBI Taxonomy" id="295108"/>
    <lineage>
        <taxon>Bacteria</taxon>
        <taxon>Pseudomonadati</taxon>
        <taxon>Pseudomonadota</taxon>
        <taxon>Gammaproteobacteria</taxon>
        <taxon>Candidatus Berkiellales</taxon>
        <taxon>Candidatus Berkiellaceae</taxon>
        <taxon>Candidatus Berkiella</taxon>
    </lineage>
</organism>
<sequence>MFRPFNFIQRIKQAFFMWLIRLLSTSNQRFMPLIKQSAFYHQCNPQKLHPANDNQYDGSIQR</sequence>
<keyword evidence="3" id="KW-1185">Reference proteome</keyword>
<reference evidence="2" key="2">
    <citation type="journal article" date="2016" name="Genome Announc.">
        <title>Draft Genome Sequences of Two Novel Amoeba-Resistant Intranuclear Bacteria, 'Candidatus Berkiella cookevillensis' and 'Candidatus Berkiella aquae'.</title>
        <authorList>
            <person name="Mehari Y.T."/>
            <person name="Arivett B.A."/>
            <person name="Farone A.L."/>
            <person name="Gunderson J.H."/>
            <person name="Farone M.B."/>
        </authorList>
    </citation>
    <scope>NUCLEOTIDE SEQUENCE</scope>
    <source>
        <strain evidence="2">HT99</strain>
    </source>
</reference>
<protein>
    <submittedName>
        <fullName evidence="1">Uncharacterized protein</fullName>
    </submittedName>
</protein>
<dbReference type="Proteomes" id="UP000051497">
    <property type="component" value="Unassembled WGS sequence"/>
</dbReference>
<comment type="caution">
    <text evidence="1">The sequence shown here is derived from an EMBL/GenBank/DDBJ whole genome shotgun (WGS) entry which is preliminary data.</text>
</comment>